<evidence type="ECO:0000259" key="12">
    <source>
        <dbReference type="PROSITE" id="PS50885"/>
    </source>
</evidence>
<evidence type="ECO:0000256" key="8">
    <source>
        <dbReference type="ARBA" id="ARBA00029447"/>
    </source>
</evidence>
<dbReference type="Pfam" id="PF00672">
    <property type="entry name" value="HAMP"/>
    <property type="match status" value="1"/>
</dbReference>
<evidence type="ECO:0000256" key="9">
    <source>
        <dbReference type="PROSITE-ProRule" id="PRU00284"/>
    </source>
</evidence>
<gene>
    <name evidence="13" type="ORF">KHM83_16385</name>
</gene>
<evidence type="ECO:0000313" key="13">
    <source>
        <dbReference type="EMBL" id="MBS7528268.1"/>
    </source>
</evidence>
<evidence type="ECO:0000256" key="2">
    <source>
        <dbReference type="ARBA" id="ARBA00022475"/>
    </source>
</evidence>
<keyword evidence="14" id="KW-1185">Reference proteome</keyword>
<evidence type="ECO:0000256" key="10">
    <source>
        <dbReference type="SAM" id="Phobius"/>
    </source>
</evidence>
<reference evidence="13 14" key="1">
    <citation type="submission" date="2021-05" db="EMBL/GenBank/DDBJ databases">
        <title>Fusibacter ferrireducens sp. nov., an anaerobic, sulfur- and Fe-reducing bacterium isolated from the mangrove sediment.</title>
        <authorList>
            <person name="Qiu D."/>
        </authorList>
    </citation>
    <scope>NUCLEOTIDE SEQUENCE [LARGE SCALE GENOMIC DNA]</scope>
    <source>
        <strain evidence="13 14">DSM 12116</strain>
    </source>
</reference>
<dbReference type="InterPro" id="IPR033479">
    <property type="entry name" value="dCache_1"/>
</dbReference>
<proteinExistence type="inferred from homology"/>
<evidence type="ECO:0000256" key="6">
    <source>
        <dbReference type="ARBA" id="ARBA00023136"/>
    </source>
</evidence>
<dbReference type="Pfam" id="PF02743">
    <property type="entry name" value="dCache_1"/>
    <property type="match status" value="1"/>
</dbReference>
<dbReference type="CDD" id="cd06225">
    <property type="entry name" value="HAMP"/>
    <property type="match status" value="1"/>
</dbReference>
<organism evidence="13 14">
    <name type="scientific">Fusibacter paucivorans</name>
    <dbReference type="NCBI Taxonomy" id="76009"/>
    <lineage>
        <taxon>Bacteria</taxon>
        <taxon>Bacillati</taxon>
        <taxon>Bacillota</taxon>
        <taxon>Clostridia</taxon>
        <taxon>Eubacteriales</taxon>
        <taxon>Eubacteriales Family XII. Incertae Sedis</taxon>
        <taxon>Fusibacter</taxon>
    </lineage>
</organism>
<dbReference type="Pfam" id="PF00015">
    <property type="entry name" value="MCPsignal"/>
    <property type="match status" value="1"/>
</dbReference>
<dbReference type="PROSITE" id="PS50885">
    <property type="entry name" value="HAMP"/>
    <property type="match status" value="1"/>
</dbReference>
<dbReference type="Gene3D" id="1.10.287.950">
    <property type="entry name" value="Methyl-accepting chemotaxis protein"/>
    <property type="match status" value="1"/>
</dbReference>
<evidence type="ECO:0000256" key="4">
    <source>
        <dbReference type="ARBA" id="ARBA00022692"/>
    </source>
</evidence>
<evidence type="ECO:0000313" key="14">
    <source>
        <dbReference type="Proteomes" id="UP000746471"/>
    </source>
</evidence>
<dbReference type="Gene3D" id="3.30.450.20">
    <property type="entry name" value="PAS domain"/>
    <property type="match status" value="1"/>
</dbReference>
<dbReference type="SUPFAM" id="SSF58104">
    <property type="entry name" value="Methyl-accepting chemotaxis protein (MCP) signaling domain"/>
    <property type="match status" value="1"/>
</dbReference>
<feature type="domain" description="HAMP" evidence="12">
    <location>
        <begin position="348"/>
        <end position="400"/>
    </location>
</feature>
<keyword evidence="4 10" id="KW-0812">Transmembrane</keyword>
<dbReference type="PANTHER" id="PTHR32089">
    <property type="entry name" value="METHYL-ACCEPTING CHEMOTAXIS PROTEIN MCPB"/>
    <property type="match status" value="1"/>
</dbReference>
<dbReference type="CDD" id="cd12912">
    <property type="entry name" value="PDC2_MCP_like"/>
    <property type="match status" value="1"/>
</dbReference>
<keyword evidence="2" id="KW-1003">Cell membrane</keyword>
<dbReference type="PANTHER" id="PTHR32089:SF112">
    <property type="entry name" value="LYSOZYME-LIKE PROTEIN-RELATED"/>
    <property type="match status" value="1"/>
</dbReference>
<evidence type="ECO:0000256" key="1">
    <source>
        <dbReference type="ARBA" id="ARBA00004651"/>
    </source>
</evidence>
<evidence type="ECO:0000256" key="5">
    <source>
        <dbReference type="ARBA" id="ARBA00022989"/>
    </source>
</evidence>
<dbReference type="Proteomes" id="UP000746471">
    <property type="component" value="Unassembled WGS sequence"/>
</dbReference>
<dbReference type="Gene3D" id="6.10.340.10">
    <property type="match status" value="1"/>
</dbReference>
<feature type="transmembrane region" description="Helical" evidence="10">
    <location>
        <begin position="324"/>
        <end position="346"/>
    </location>
</feature>
<dbReference type="InterPro" id="IPR003660">
    <property type="entry name" value="HAMP_dom"/>
</dbReference>
<evidence type="ECO:0000256" key="7">
    <source>
        <dbReference type="ARBA" id="ARBA00023224"/>
    </source>
</evidence>
<protein>
    <submittedName>
        <fullName evidence="13">Methyl-accepting chemotaxis protein</fullName>
    </submittedName>
</protein>
<feature type="transmembrane region" description="Helical" evidence="10">
    <location>
        <begin position="20"/>
        <end position="43"/>
    </location>
</feature>
<comment type="subcellular location">
    <subcellularLocation>
        <location evidence="1">Cell membrane</location>
        <topology evidence="1">Multi-pass membrane protein</topology>
    </subcellularLocation>
</comment>
<keyword evidence="5 10" id="KW-1133">Transmembrane helix</keyword>
<dbReference type="SMART" id="SM00304">
    <property type="entry name" value="HAMP"/>
    <property type="match status" value="1"/>
</dbReference>
<name>A0ABS5PSZ0_9FIRM</name>
<keyword evidence="3" id="KW-0145">Chemotaxis</keyword>
<dbReference type="InterPro" id="IPR004089">
    <property type="entry name" value="MCPsignal_dom"/>
</dbReference>
<evidence type="ECO:0000256" key="3">
    <source>
        <dbReference type="ARBA" id="ARBA00022500"/>
    </source>
</evidence>
<keyword evidence="7 9" id="KW-0807">Transducer</keyword>
<accession>A0ABS5PSZ0</accession>
<feature type="domain" description="Methyl-accepting transducer" evidence="11">
    <location>
        <begin position="419"/>
        <end position="669"/>
    </location>
</feature>
<dbReference type="EMBL" id="JAHBCL010000034">
    <property type="protein sequence ID" value="MBS7528268.1"/>
    <property type="molecule type" value="Genomic_DNA"/>
</dbReference>
<dbReference type="RefSeq" id="WP_213238129.1">
    <property type="nucleotide sequence ID" value="NZ_JAHBCL010000034.1"/>
</dbReference>
<comment type="similarity">
    <text evidence="8">Belongs to the methyl-accepting chemotaxis (MCP) protein family.</text>
</comment>
<comment type="caution">
    <text evidence="13">The sequence shown here is derived from an EMBL/GenBank/DDBJ whole genome shotgun (WGS) entry which is preliminary data.</text>
</comment>
<evidence type="ECO:0000259" key="11">
    <source>
        <dbReference type="PROSITE" id="PS50111"/>
    </source>
</evidence>
<keyword evidence="6 10" id="KW-0472">Membrane</keyword>
<sequence>MARKNNGQKKEIKWHISTKIIIAIIVTSLVAQVVTLGAVTFIVNENVGNQATMLGQNQILANSSKIDQSFLEIETLAKAISAEVAIDVDINASKADIQVLRDLCDTYEVKLAEMGKSTMITNSIYIYFNSALFGDVADCWVYGDDFKRQPMIDLDYYNEPHEWFDLPVKDGKTMWTFPYMGTTETTKGQLITSFVTPIIKNGVTVGMVGMDLNLKDVQESLNQIQLYDTGYLYMIDSNGDVITHPTIQWEDSDGDGMNDTKVNIKSTGDYQFLIDEFNNNQDGFTSYTRFDGKEVFSAYDHLSNGWIVAASVPRDEVMRVIQDLFNIMLTITIAIIIIAAILAFFVGKSISNPIIKVVEATSKIKEGDFTIQVGTKSSDETKLLANAINDMTNNIRSLVGESQKVSSEMVESAATLAAMSEETTATVDQVASAIDDISKGSQNTAEEAEKSTVIVNVIDEKFDFLMKNSEMMQQYAEHAIESNKMGSKTLATLKEKSEIGKMSNEKIATAVINLDKKTNDITDIIATITSIASQTNLLALNASIEAARAGEAGRGFAVVADEIRKLAENSSMAADEIQSIINSIQIDSRQTVLVMDEVKKINDEQSEAVEDVSTSFTKIFESVESITKEFDKVTSELNELNRSKNDIVMVTNNISAVSEETAAATEEVNASMSEQSKAIEEVAKNAEKLNELSRLLSDHIKVFKIK</sequence>
<dbReference type="PROSITE" id="PS50111">
    <property type="entry name" value="CHEMOTAXIS_TRANSDUC_2"/>
    <property type="match status" value="1"/>
</dbReference>
<dbReference type="CDD" id="cd12913">
    <property type="entry name" value="PDC1_MCP_like"/>
    <property type="match status" value="1"/>
</dbReference>
<dbReference type="SMART" id="SM00283">
    <property type="entry name" value="MA"/>
    <property type="match status" value="1"/>
</dbReference>